<protein>
    <submittedName>
        <fullName evidence="1">DUF2922 domain-containing protein</fullName>
    </submittedName>
</protein>
<sequence length="73" mass="7808">MADKSLVMTFLNEEGTKANITLPGVKDNVSQQEVSVVMDTIIAGNIFSSTGGDLITKHSAQVTEKNVTDLVVR</sequence>
<dbReference type="RefSeq" id="WP_202750344.1">
    <property type="nucleotide sequence ID" value="NZ_JAESWC010000014.1"/>
</dbReference>
<evidence type="ECO:0000313" key="1">
    <source>
        <dbReference type="EMBL" id="MBL4937607.1"/>
    </source>
</evidence>
<dbReference type="InterPro" id="IPR021321">
    <property type="entry name" value="DUF2922"/>
</dbReference>
<reference evidence="1 2" key="1">
    <citation type="submission" date="2021-01" db="EMBL/GenBank/DDBJ databases">
        <title>Genome public.</title>
        <authorList>
            <person name="Liu C."/>
            <person name="Sun Q."/>
        </authorList>
    </citation>
    <scope>NUCLEOTIDE SEQUENCE [LARGE SCALE GENOMIC DNA]</scope>
    <source>
        <strain evidence="1 2">YIM B02515</strain>
    </source>
</reference>
<comment type="caution">
    <text evidence="1">The sequence shown here is derived from an EMBL/GenBank/DDBJ whole genome shotgun (WGS) entry which is preliminary data.</text>
</comment>
<proteinExistence type="predicted"/>
<dbReference type="Pfam" id="PF11148">
    <property type="entry name" value="DUF2922"/>
    <property type="match status" value="1"/>
</dbReference>
<evidence type="ECO:0000313" key="2">
    <source>
        <dbReference type="Proteomes" id="UP000632377"/>
    </source>
</evidence>
<gene>
    <name evidence="1" type="ORF">JK636_17975</name>
</gene>
<accession>A0ABS1TE20</accession>
<organism evidence="1 2">
    <name type="scientific">Clostridium rhizosphaerae</name>
    <dbReference type="NCBI Taxonomy" id="2803861"/>
    <lineage>
        <taxon>Bacteria</taxon>
        <taxon>Bacillati</taxon>
        <taxon>Bacillota</taxon>
        <taxon>Clostridia</taxon>
        <taxon>Eubacteriales</taxon>
        <taxon>Clostridiaceae</taxon>
        <taxon>Clostridium</taxon>
    </lineage>
</organism>
<keyword evidence="2" id="KW-1185">Reference proteome</keyword>
<name>A0ABS1TE20_9CLOT</name>
<dbReference type="Proteomes" id="UP000632377">
    <property type="component" value="Unassembled WGS sequence"/>
</dbReference>
<dbReference type="EMBL" id="JAESWC010000014">
    <property type="protein sequence ID" value="MBL4937607.1"/>
    <property type="molecule type" value="Genomic_DNA"/>
</dbReference>